<dbReference type="SUPFAM" id="SSF46785">
    <property type="entry name" value="Winged helix' DNA-binding domain"/>
    <property type="match status" value="1"/>
</dbReference>
<dbReference type="Gene3D" id="1.10.10.10">
    <property type="entry name" value="Winged helix-like DNA-binding domain superfamily/Winged helix DNA-binding domain"/>
    <property type="match status" value="1"/>
</dbReference>
<dbReference type="InterPro" id="IPR036388">
    <property type="entry name" value="WH-like_DNA-bd_sf"/>
</dbReference>
<dbReference type="AlphaFoldDB" id="A0A7M2Z261"/>
<dbReference type="InterPro" id="IPR023187">
    <property type="entry name" value="Tscrpt_reg_MarR-type_CS"/>
</dbReference>
<dbReference type="InterPro" id="IPR000835">
    <property type="entry name" value="HTH_MarR-typ"/>
</dbReference>
<accession>A0A7M2Z261</accession>
<evidence type="ECO:0000256" key="3">
    <source>
        <dbReference type="ARBA" id="ARBA00023163"/>
    </source>
</evidence>
<dbReference type="GO" id="GO:0003677">
    <property type="term" value="F:DNA binding"/>
    <property type="evidence" value="ECO:0007669"/>
    <property type="project" value="UniProtKB-KW"/>
</dbReference>
<dbReference type="PROSITE" id="PS01117">
    <property type="entry name" value="HTH_MARR_1"/>
    <property type="match status" value="1"/>
</dbReference>
<dbReference type="Proteomes" id="UP000254134">
    <property type="component" value="Unassembled WGS sequence"/>
</dbReference>
<reference evidence="6" key="2">
    <citation type="journal article" date="2019" name="MicrobiologyOpen">
        <title>High-quality draft genome sequence of Gaiella occulta isolated from a 150 meter deep mineral water borehole and comparison with the genome sequences of other deep-branching lineages of the phylum Actinobacteria.</title>
        <authorList>
            <person name="Severino R."/>
            <person name="Froufe H.J.C."/>
            <person name="Barroso C."/>
            <person name="Albuquerque L."/>
            <person name="Lobo-da-Cunha A."/>
            <person name="da Costa M.S."/>
            <person name="Egas C."/>
        </authorList>
    </citation>
    <scope>NUCLEOTIDE SEQUENCE [LARGE SCALE GENOMIC DNA]</scope>
    <source>
        <strain evidence="6">F2-233</strain>
    </source>
</reference>
<reference evidence="5 6" key="1">
    <citation type="submission" date="2018-07" db="EMBL/GenBank/DDBJ databases">
        <title>High-quality-draft genome sequence of Gaiella occulta.</title>
        <authorList>
            <person name="Severino R."/>
            <person name="Froufe H.J.C."/>
            <person name="Rainey F.A."/>
            <person name="Barroso C."/>
            <person name="Albuquerque L."/>
            <person name="Lobo-Da-Cunha A."/>
            <person name="Da Costa M.S."/>
            <person name="Egas C."/>
        </authorList>
    </citation>
    <scope>NUCLEOTIDE SEQUENCE [LARGE SCALE GENOMIC DNA]</scope>
    <source>
        <strain evidence="5 6">F2-233</strain>
    </source>
</reference>
<dbReference type="SMART" id="SM00347">
    <property type="entry name" value="HTH_MARR"/>
    <property type="match status" value="1"/>
</dbReference>
<comment type="caution">
    <text evidence="5">The sequence shown here is derived from an EMBL/GenBank/DDBJ whole genome shotgun (WGS) entry which is preliminary data.</text>
</comment>
<dbReference type="EMBL" id="QQZY01000001">
    <property type="protein sequence ID" value="RDI75783.1"/>
    <property type="molecule type" value="Genomic_DNA"/>
</dbReference>
<organism evidence="5 6">
    <name type="scientific">Gaiella occulta</name>
    <dbReference type="NCBI Taxonomy" id="1002870"/>
    <lineage>
        <taxon>Bacteria</taxon>
        <taxon>Bacillati</taxon>
        <taxon>Actinomycetota</taxon>
        <taxon>Thermoleophilia</taxon>
        <taxon>Gaiellales</taxon>
        <taxon>Gaiellaceae</taxon>
        <taxon>Gaiella</taxon>
    </lineage>
</organism>
<evidence type="ECO:0000256" key="2">
    <source>
        <dbReference type="ARBA" id="ARBA00023125"/>
    </source>
</evidence>
<dbReference type="OrthoDB" id="3216907at2"/>
<keyword evidence="1" id="KW-0805">Transcription regulation</keyword>
<dbReference type="InterPro" id="IPR039422">
    <property type="entry name" value="MarR/SlyA-like"/>
</dbReference>
<dbReference type="PROSITE" id="PS50995">
    <property type="entry name" value="HTH_MARR_2"/>
    <property type="match status" value="1"/>
</dbReference>
<evidence type="ECO:0000256" key="1">
    <source>
        <dbReference type="ARBA" id="ARBA00023015"/>
    </source>
</evidence>
<gene>
    <name evidence="5" type="ORF">Gocc_0202</name>
</gene>
<evidence type="ECO:0000313" key="5">
    <source>
        <dbReference type="EMBL" id="RDI75783.1"/>
    </source>
</evidence>
<proteinExistence type="predicted"/>
<keyword evidence="6" id="KW-1185">Reference proteome</keyword>
<feature type="domain" description="HTH marR-type" evidence="4">
    <location>
        <begin position="13"/>
        <end position="141"/>
    </location>
</feature>
<dbReference type="GO" id="GO:0003700">
    <property type="term" value="F:DNA-binding transcription factor activity"/>
    <property type="evidence" value="ECO:0007669"/>
    <property type="project" value="InterPro"/>
</dbReference>
<dbReference type="RefSeq" id="WP_114794673.1">
    <property type="nucleotide sequence ID" value="NZ_QQZY01000001.1"/>
</dbReference>
<keyword evidence="2" id="KW-0238">DNA-binding</keyword>
<dbReference type="PANTHER" id="PTHR33164">
    <property type="entry name" value="TRANSCRIPTIONAL REGULATOR, MARR FAMILY"/>
    <property type="match status" value="1"/>
</dbReference>
<dbReference type="Pfam" id="PF12802">
    <property type="entry name" value="MarR_2"/>
    <property type="match status" value="1"/>
</dbReference>
<dbReference type="InterPro" id="IPR036390">
    <property type="entry name" value="WH_DNA-bd_sf"/>
</dbReference>
<dbReference type="PANTHER" id="PTHR33164:SF43">
    <property type="entry name" value="HTH-TYPE TRANSCRIPTIONAL REPRESSOR YETL"/>
    <property type="match status" value="1"/>
</dbReference>
<sequence length="146" mass="16410">MISPITQTPLGVANELRPVLLRLARELRKETEQFGVTGRQVTLLWLVKRNPGLTLRALAEEEGISPPALSGHVDRLERAGLLTRVRSEVDRRRVGLEVTPAGERLLRRVRERRTAWLAERLRALEPAELQAIDAALPPLLRLVEAP</sequence>
<name>A0A7M2Z261_9ACTN</name>
<evidence type="ECO:0000313" key="6">
    <source>
        <dbReference type="Proteomes" id="UP000254134"/>
    </source>
</evidence>
<protein>
    <submittedName>
        <fullName evidence="5">Transcriptional regulator</fullName>
    </submittedName>
</protein>
<dbReference type="GO" id="GO:0006950">
    <property type="term" value="P:response to stress"/>
    <property type="evidence" value="ECO:0007669"/>
    <property type="project" value="TreeGrafter"/>
</dbReference>
<evidence type="ECO:0000259" key="4">
    <source>
        <dbReference type="PROSITE" id="PS50995"/>
    </source>
</evidence>
<keyword evidence="3" id="KW-0804">Transcription</keyword>